<dbReference type="GO" id="GO:0003700">
    <property type="term" value="F:DNA-binding transcription factor activity"/>
    <property type="evidence" value="ECO:0007669"/>
    <property type="project" value="InterPro"/>
</dbReference>
<dbReference type="GO" id="GO:0043565">
    <property type="term" value="F:sequence-specific DNA binding"/>
    <property type="evidence" value="ECO:0007669"/>
    <property type="project" value="InterPro"/>
</dbReference>
<dbReference type="InterPro" id="IPR009057">
    <property type="entry name" value="Homeodomain-like_sf"/>
</dbReference>
<feature type="domain" description="HTH araC/xylS-type" evidence="4">
    <location>
        <begin position="126"/>
        <end position="224"/>
    </location>
</feature>
<accession>A0A344UKZ1</accession>
<evidence type="ECO:0000259" key="4">
    <source>
        <dbReference type="PROSITE" id="PS01124"/>
    </source>
</evidence>
<evidence type="ECO:0000256" key="3">
    <source>
        <dbReference type="ARBA" id="ARBA00023163"/>
    </source>
</evidence>
<dbReference type="InterPro" id="IPR050204">
    <property type="entry name" value="AraC_XylS_family_regulators"/>
</dbReference>
<dbReference type="PRINTS" id="PR00032">
    <property type="entry name" value="HTHARAC"/>
</dbReference>
<dbReference type="PANTHER" id="PTHR46796">
    <property type="entry name" value="HTH-TYPE TRANSCRIPTIONAL ACTIVATOR RHAS-RELATED"/>
    <property type="match status" value="1"/>
</dbReference>
<proteinExistence type="predicted"/>
<evidence type="ECO:0000313" key="8">
    <source>
        <dbReference type="Proteomes" id="UP001462502"/>
    </source>
</evidence>
<dbReference type="RefSeq" id="WP_114061665.1">
    <property type="nucleotide sequence ID" value="NZ_CP029495.1"/>
</dbReference>
<dbReference type="PROSITE" id="PS00041">
    <property type="entry name" value="HTH_ARAC_FAMILY_1"/>
    <property type="match status" value="1"/>
</dbReference>
<dbReference type="InterPro" id="IPR018060">
    <property type="entry name" value="HTH_AraC"/>
</dbReference>
<name>A0A344UKZ1_9NEIS</name>
<dbReference type="PROSITE" id="PS01124">
    <property type="entry name" value="HTH_ARAC_FAMILY_2"/>
    <property type="match status" value="1"/>
</dbReference>
<reference evidence="5 7" key="1">
    <citation type="submission" date="2018-05" db="EMBL/GenBank/DDBJ databases">
        <title>Genome sequencing, assembly and analysis of the novel insecticidal bacterium, Chromobacterium phragmitis.</title>
        <authorList>
            <person name="Sparks M.E."/>
            <person name="Blackburn M.B."/>
            <person name="Gundersen-Rindal D.E."/>
        </authorList>
    </citation>
    <scope>NUCLEOTIDE SEQUENCE [LARGE SCALE GENOMIC DNA]</scope>
    <source>
        <strain evidence="5">IIBBL 274-1</strain>
    </source>
</reference>
<organism evidence="5 7">
    <name type="scientific">Chromobacterium phragmitis</name>
    <dbReference type="NCBI Taxonomy" id="2202141"/>
    <lineage>
        <taxon>Bacteria</taxon>
        <taxon>Pseudomonadati</taxon>
        <taxon>Pseudomonadota</taxon>
        <taxon>Betaproteobacteria</taxon>
        <taxon>Neisseriales</taxon>
        <taxon>Chromobacteriaceae</taxon>
        <taxon>Chromobacterium</taxon>
    </lineage>
</organism>
<dbReference type="AlphaFoldDB" id="A0A344UKZ1"/>
<dbReference type="KEGG" id="chrb:DK843_17475"/>
<dbReference type="Proteomes" id="UP000252038">
    <property type="component" value="Chromosome"/>
</dbReference>
<keyword evidence="1" id="KW-0805">Transcription regulation</keyword>
<dbReference type="EMBL" id="CP029554">
    <property type="protein sequence ID" value="AXE35939.1"/>
    <property type="molecule type" value="Genomic_DNA"/>
</dbReference>
<protein>
    <submittedName>
        <fullName evidence="5">AraC family transcriptional regulator</fullName>
    </submittedName>
    <submittedName>
        <fullName evidence="6">Helix-turn-helix transcriptional regulator</fullName>
    </submittedName>
</protein>
<keyword evidence="8" id="KW-1185">Reference proteome</keyword>
<dbReference type="Proteomes" id="UP001462502">
    <property type="component" value="Unassembled WGS sequence"/>
</dbReference>
<dbReference type="OrthoDB" id="9816344at2"/>
<dbReference type="InterPro" id="IPR018062">
    <property type="entry name" value="HTH_AraC-typ_CS"/>
</dbReference>
<keyword evidence="2" id="KW-0238">DNA-binding</keyword>
<evidence type="ECO:0000256" key="2">
    <source>
        <dbReference type="ARBA" id="ARBA00023125"/>
    </source>
</evidence>
<dbReference type="Gene3D" id="1.10.10.60">
    <property type="entry name" value="Homeodomain-like"/>
    <property type="match status" value="2"/>
</dbReference>
<dbReference type="SUPFAM" id="SSF46689">
    <property type="entry name" value="Homeodomain-like"/>
    <property type="match status" value="1"/>
</dbReference>
<evidence type="ECO:0000256" key="1">
    <source>
        <dbReference type="ARBA" id="ARBA00023015"/>
    </source>
</evidence>
<reference evidence="6 8" key="2">
    <citation type="submission" date="2024-05" db="EMBL/GenBank/DDBJ databases">
        <authorList>
            <person name="De Oliveira J.P."/>
            <person name="Noriler S.A."/>
            <person name="De Oliveira A.G."/>
            <person name="Sipoli D.S."/>
        </authorList>
    </citation>
    <scope>NUCLEOTIDE SEQUENCE [LARGE SCALE GENOMIC DNA]</scope>
    <source>
        <strain evidence="6 8">LABIM192</strain>
    </source>
</reference>
<dbReference type="InterPro" id="IPR020449">
    <property type="entry name" value="Tscrpt_reg_AraC-type_HTH"/>
</dbReference>
<evidence type="ECO:0000313" key="6">
    <source>
        <dbReference type="EMBL" id="MEO9384590.1"/>
    </source>
</evidence>
<sequence length="236" mass="26413">MSRLHIILNRQAGLLRIDGQAWLQEASSLTLYAGSSALDVPSYACGPSELQPICRDLEHLMSGDAPAAARKPEPRMVSAGPELLLAVSQLAQADLGAMLRFALAYCLTVDKAQCSALLRHLLRPDQDLFDFIHRHRLRAWPVECYADALGLPPRKFNQLFKEKFGVPAKHWLLTQRLEHARRLLETTSKKVIDVAMESGFGNAAHFSDSFRRHFQMTPSDARRGALCARRQPAPMF</sequence>
<dbReference type="Pfam" id="PF12833">
    <property type="entry name" value="HTH_18"/>
    <property type="match status" value="1"/>
</dbReference>
<keyword evidence="3" id="KW-0804">Transcription</keyword>
<gene>
    <name evidence="6" type="ORF">ABI908_10835</name>
    <name evidence="5" type="ORF">DK843_17475</name>
</gene>
<evidence type="ECO:0000313" key="5">
    <source>
        <dbReference type="EMBL" id="AXE35939.1"/>
    </source>
</evidence>
<evidence type="ECO:0000313" key="7">
    <source>
        <dbReference type="Proteomes" id="UP000252038"/>
    </source>
</evidence>
<dbReference type="KEGG" id="chri:DK842_12040"/>
<dbReference type="EMBL" id="JBDXMI010000001">
    <property type="protein sequence ID" value="MEO9384590.1"/>
    <property type="molecule type" value="Genomic_DNA"/>
</dbReference>
<dbReference type="SMART" id="SM00342">
    <property type="entry name" value="HTH_ARAC"/>
    <property type="match status" value="1"/>
</dbReference>